<sequence>MALALLRAPRAPLPLLPLLRVWMFVSASALEMIDGDTPELSCSEGLTDCSVSSAGRFAAALADPDDTVTVTRVQLKAVLRCSAAQECEPYLQIIIAVQDVNNTKELWEESDYHGDEDELFGVDPMSDGSGHVVLPEPTALVKVCISSPGAFDRCKTIQFKSSHSGVDRASSQRPTHEVQPTCVCSMKLKGTEKKCDAPRLRAVTDRQRNVVLLQMENTDVQPKCRMVWNETGEVLVWPEGKKEMLLPSHFIAPCLCLQVADTFPVWCEGKALRNALERMQRRVTVTVEESRGRRQGGAGGLTWNVTSPCRLEAEVRLCEKDPAGGRCEEVSGSRQTLHSQSHAGWSATRRGRAVGDGHVVLLYPPGDDPALPELMSHLGSSLQALGFGVSLDLWSQSELSALGPVPWLHSRLNRLQRQGGKVVLVLTQAAWVKAEEWGARSWERSSPSEEAGGRSSAPSSPCADVFTASLSCILADYLQGRAGERFVLAQLESLPPEPPGGSRPLPELFRGLHVYSLPSQSLAFLTELAGARQMATASARRKRAGGLRMASRALARRLSGFAAGTTVLQSCVGAGGEESGETVPLRPRLVTPPCSPDSNHKLTMKYIT</sequence>
<evidence type="ECO:0000313" key="11">
    <source>
        <dbReference type="EMBL" id="TNN48259.1"/>
    </source>
</evidence>
<evidence type="ECO:0000256" key="9">
    <source>
        <dbReference type="SAM" id="SignalP"/>
    </source>
</evidence>
<dbReference type="GO" id="GO:0030368">
    <property type="term" value="F:interleukin-17 receptor activity"/>
    <property type="evidence" value="ECO:0007669"/>
    <property type="project" value="InterPro"/>
</dbReference>
<dbReference type="EMBL" id="SRLO01000704">
    <property type="protein sequence ID" value="TNN48259.1"/>
    <property type="molecule type" value="Genomic_DNA"/>
</dbReference>
<evidence type="ECO:0000256" key="4">
    <source>
        <dbReference type="ARBA" id="ARBA00022989"/>
    </source>
</evidence>
<evidence type="ECO:0000256" key="8">
    <source>
        <dbReference type="SAM" id="MobiDB-lite"/>
    </source>
</evidence>
<keyword evidence="7" id="KW-0325">Glycoprotein</keyword>
<keyword evidence="6 11" id="KW-0675">Receptor</keyword>
<dbReference type="Pfam" id="PF08357">
    <property type="entry name" value="SEFIR"/>
    <property type="match status" value="1"/>
</dbReference>
<keyword evidence="2" id="KW-0812">Transmembrane</keyword>
<evidence type="ECO:0000256" key="6">
    <source>
        <dbReference type="ARBA" id="ARBA00023170"/>
    </source>
</evidence>
<keyword evidence="12" id="KW-1185">Reference proteome</keyword>
<dbReference type="PROSITE" id="PS51534">
    <property type="entry name" value="SEFIR"/>
    <property type="match status" value="1"/>
</dbReference>
<comment type="subcellular location">
    <subcellularLocation>
        <location evidence="1">Membrane</location>
        <topology evidence="1">Single-pass type I membrane protein</topology>
    </subcellularLocation>
</comment>
<dbReference type="InterPro" id="IPR013568">
    <property type="entry name" value="SEFIR_dom"/>
</dbReference>
<keyword evidence="5" id="KW-0472">Membrane</keyword>
<dbReference type="Proteomes" id="UP000314294">
    <property type="component" value="Unassembled WGS sequence"/>
</dbReference>
<evidence type="ECO:0000256" key="7">
    <source>
        <dbReference type="ARBA" id="ARBA00023180"/>
    </source>
</evidence>
<keyword evidence="4" id="KW-1133">Transmembrane helix</keyword>
<comment type="caution">
    <text evidence="11">The sequence shown here is derived from an EMBL/GenBank/DDBJ whole genome shotgun (WGS) entry which is preliminary data.</text>
</comment>
<dbReference type="AlphaFoldDB" id="A0A4Z2G420"/>
<evidence type="ECO:0000259" key="10">
    <source>
        <dbReference type="PROSITE" id="PS51534"/>
    </source>
</evidence>
<organism evidence="11 12">
    <name type="scientific">Liparis tanakae</name>
    <name type="common">Tanaka's snailfish</name>
    <dbReference type="NCBI Taxonomy" id="230148"/>
    <lineage>
        <taxon>Eukaryota</taxon>
        <taxon>Metazoa</taxon>
        <taxon>Chordata</taxon>
        <taxon>Craniata</taxon>
        <taxon>Vertebrata</taxon>
        <taxon>Euteleostomi</taxon>
        <taxon>Actinopterygii</taxon>
        <taxon>Neopterygii</taxon>
        <taxon>Teleostei</taxon>
        <taxon>Neoteleostei</taxon>
        <taxon>Acanthomorphata</taxon>
        <taxon>Eupercaria</taxon>
        <taxon>Perciformes</taxon>
        <taxon>Cottioidei</taxon>
        <taxon>Cottales</taxon>
        <taxon>Liparidae</taxon>
        <taxon>Liparis</taxon>
    </lineage>
</organism>
<dbReference type="OrthoDB" id="9949622at2759"/>
<feature type="signal peptide" evidence="9">
    <location>
        <begin position="1"/>
        <end position="29"/>
    </location>
</feature>
<name>A0A4Z2G420_9TELE</name>
<reference evidence="11 12" key="1">
    <citation type="submission" date="2019-03" db="EMBL/GenBank/DDBJ databases">
        <title>First draft genome of Liparis tanakae, snailfish: a comprehensive survey of snailfish specific genes.</title>
        <authorList>
            <person name="Kim W."/>
            <person name="Song I."/>
            <person name="Jeong J.-H."/>
            <person name="Kim D."/>
            <person name="Kim S."/>
            <person name="Ryu S."/>
            <person name="Song J.Y."/>
            <person name="Lee S.K."/>
        </authorList>
    </citation>
    <scope>NUCLEOTIDE SEQUENCE [LARGE SCALE GENOMIC DNA]</scope>
    <source>
        <tissue evidence="11">Muscle</tissue>
    </source>
</reference>
<dbReference type="InterPro" id="IPR039465">
    <property type="entry name" value="IL-17_rcpt-like"/>
</dbReference>
<dbReference type="Gene3D" id="3.40.50.11530">
    <property type="match status" value="1"/>
</dbReference>
<proteinExistence type="predicted"/>
<feature type="region of interest" description="Disordered" evidence="8">
    <location>
        <begin position="576"/>
        <end position="596"/>
    </location>
</feature>
<accession>A0A4Z2G420</accession>
<dbReference type="PANTHER" id="PTHR15583">
    <property type="entry name" value="INTERLEUKIN-17 RECEPTOR"/>
    <property type="match status" value="1"/>
</dbReference>
<dbReference type="PANTHER" id="PTHR15583:SF12">
    <property type="entry name" value="INTERLEUKIN-17 RECEPTOR C"/>
    <property type="match status" value="1"/>
</dbReference>
<evidence type="ECO:0000256" key="1">
    <source>
        <dbReference type="ARBA" id="ARBA00004479"/>
    </source>
</evidence>
<evidence type="ECO:0000256" key="5">
    <source>
        <dbReference type="ARBA" id="ARBA00023136"/>
    </source>
</evidence>
<gene>
    <name evidence="11" type="primary">IL17RC_1</name>
    <name evidence="11" type="ORF">EYF80_041529</name>
</gene>
<keyword evidence="3 9" id="KW-0732">Signal</keyword>
<evidence type="ECO:0000313" key="12">
    <source>
        <dbReference type="Proteomes" id="UP000314294"/>
    </source>
</evidence>
<dbReference type="GO" id="GO:0016020">
    <property type="term" value="C:membrane"/>
    <property type="evidence" value="ECO:0007669"/>
    <property type="project" value="UniProtKB-SubCell"/>
</dbReference>
<evidence type="ECO:0000256" key="3">
    <source>
        <dbReference type="ARBA" id="ARBA00022729"/>
    </source>
</evidence>
<evidence type="ECO:0000256" key="2">
    <source>
        <dbReference type="ARBA" id="ARBA00022692"/>
    </source>
</evidence>
<protein>
    <submittedName>
        <fullName evidence="11">Interleukin-17 receptor C</fullName>
    </submittedName>
</protein>
<feature type="chain" id="PRO_5021435642" evidence="9">
    <location>
        <begin position="30"/>
        <end position="608"/>
    </location>
</feature>
<feature type="domain" description="SEFIR" evidence="10">
    <location>
        <begin position="356"/>
        <end position="526"/>
    </location>
</feature>